<name>A0A317CF75_9GAMM</name>
<evidence type="ECO:0000313" key="5">
    <source>
        <dbReference type="Proteomes" id="UP000245539"/>
    </source>
</evidence>
<proteinExistence type="predicted"/>
<dbReference type="GO" id="GO:0006508">
    <property type="term" value="P:proteolysis"/>
    <property type="evidence" value="ECO:0007669"/>
    <property type="project" value="InterPro"/>
</dbReference>
<comment type="caution">
    <text evidence="4">The sequence shown here is derived from an EMBL/GenBank/DDBJ whole genome shotgun (WGS) entry which is preliminary data.</text>
</comment>
<dbReference type="GO" id="GO:0004177">
    <property type="term" value="F:aminopeptidase activity"/>
    <property type="evidence" value="ECO:0007669"/>
    <property type="project" value="UniProtKB-EC"/>
</dbReference>
<dbReference type="InterPro" id="IPR013595">
    <property type="entry name" value="Pept_S33_TAP-like_C"/>
</dbReference>
<dbReference type="InterPro" id="IPR000073">
    <property type="entry name" value="AB_hydrolase_1"/>
</dbReference>
<organism evidence="4 5">
    <name type="scientific">Leucothrix pacifica</name>
    <dbReference type="NCBI Taxonomy" id="1247513"/>
    <lineage>
        <taxon>Bacteria</taxon>
        <taxon>Pseudomonadati</taxon>
        <taxon>Pseudomonadota</taxon>
        <taxon>Gammaproteobacteria</taxon>
        <taxon>Thiotrichales</taxon>
        <taxon>Thiotrichaceae</taxon>
        <taxon>Leucothrix</taxon>
    </lineage>
</organism>
<dbReference type="AlphaFoldDB" id="A0A317CF75"/>
<dbReference type="Gene3D" id="3.40.50.1820">
    <property type="entry name" value="alpha/beta hydrolase"/>
    <property type="match status" value="1"/>
</dbReference>
<dbReference type="Pfam" id="PF00561">
    <property type="entry name" value="Abhydrolase_1"/>
    <property type="match status" value="1"/>
</dbReference>
<evidence type="ECO:0000259" key="3">
    <source>
        <dbReference type="Pfam" id="PF08386"/>
    </source>
</evidence>
<dbReference type="RefSeq" id="WP_109838732.1">
    <property type="nucleotide sequence ID" value="NZ_QGKM01000052.1"/>
</dbReference>
<sequence>MSRRTQLLVFSLLVITAAIVYFQSLQFRASELPNGANYRPVDCWFESNKFMRVECGYMTTRTETHSDATFELPIVVLRHSLWRNSESPMLHIAGGPGGAAYIDAKIMPFWIQNFIHQDWGIDFVIYDQRGTGLSKPRLTCPDSHSQRLDSLKTSLTAREDSLQFIRQMQECYEALTQKTSLSQHMQYISTDDSVNDIADLHSLLGIEQWVLMGVSYGTRLSLEFVRRYPALVKSMVLDSVYPPRYDGFETLTENGLRAIERLLESCRSDVMCDEEHPMLSKRLNDALLALKAEPLDLSVPQTEVGKPARGLSLTPHRLILLLDYASYDSSLLANVPAAISAVVEGDLQNKPLLELATNYLEIELFEEFSEPVYMITECKENGQFSIDELMERLGPYLDRYPMLDWSEQAIYSPKMCEQWKDVSISAERDYRKPVVSDIPTLILAGALDSITPPEWGRSLAKTLSNSRYLEYPESAHSVLSSSICSNDEVQVFLNPEIKETAFCDAEERLVERSLNLIVWAK</sequence>
<dbReference type="PANTHER" id="PTHR43722">
    <property type="entry name" value="PROLINE IMINOPEPTIDASE"/>
    <property type="match status" value="1"/>
</dbReference>
<dbReference type="Proteomes" id="UP000245539">
    <property type="component" value="Unassembled WGS sequence"/>
</dbReference>
<dbReference type="SUPFAM" id="SSF53474">
    <property type="entry name" value="alpha/beta-Hydrolases"/>
    <property type="match status" value="1"/>
</dbReference>
<evidence type="ECO:0000259" key="2">
    <source>
        <dbReference type="Pfam" id="PF00561"/>
    </source>
</evidence>
<keyword evidence="5" id="KW-1185">Reference proteome</keyword>
<dbReference type="GO" id="GO:0005737">
    <property type="term" value="C:cytoplasm"/>
    <property type="evidence" value="ECO:0007669"/>
    <property type="project" value="InterPro"/>
</dbReference>
<dbReference type="OrthoDB" id="4510475at2"/>
<dbReference type="EMBL" id="QGKM01000052">
    <property type="protein sequence ID" value="PWQ94970.1"/>
    <property type="molecule type" value="Genomic_DNA"/>
</dbReference>
<feature type="domain" description="Peptidase S33 tripeptidyl aminopeptidase-like C-terminal" evidence="3">
    <location>
        <begin position="405"/>
        <end position="494"/>
    </location>
</feature>
<dbReference type="PANTHER" id="PTHR43722:SF1">
    <property type="entry name" value="PROLINE IMINOPEPTIDASE"/>
    <property type="match status" value="1"/>
</dbReference>
<evidence type="ECO:0000313" key="4">
    <source>
        <dbReference type="EMBL" id="PWQ94970.1"/>
    </source>
</evidence>
<dbReference type="Pfam" id="PF08386">
    <property type="entry name" value="Abhydrolase_4"/>
    <property type="match status" value="1"/>
</dbReference>
<feature type="domain" description="AB hydrolase-1" evidence="2">
    <location>
        <begin position="90"/>
        <end position="240"/>
    </location>
</feature>
<accession>A0A317CF75</accession>
<reference evidence="4 5" key="1">
    <citation type="submission" date="2018-05" db="EMBL/GenBank/DDBJ databases">
        <title>Leucothrix arctica sp. nov., isolated from Arctic seawater.</title>
        <authorList>
            <person name="Choi A."/>
            <person name="Baek K."/>
        </authorList>
    </citation>
    <scope>NUCLEOTIDE SEQUENCE [LARGE SCALE GENOMIC DNA]</scope>
    <source>
        <strain evidence="4 5">JCM 18388</strain>
    </source>
</reference>
<evidence type="ECO:0000256" key="1">
    <source>
        <dbReference type="ARBA" id="ARBA00021843"/>
    </source>
</evidence>
<dbReference type="InterPro" id="IPR005944">
    <property type="entry name" value="Pro_iminopeptidase"/>
</dbReference>
<dbReference type="InterPro" id="IPR029058">
    <property type="entry name" value="AB_hydrolase_fold"/>
</dbReference>
<gene>
    <name evidence="4" type="ORF">DKW60_16335</name>
</gene>
<protein>
    <recommendedName>
        <fullName evidence="1">Proline iminopeptidase</fullName>
    </recommendedName>
</protein>